<name>A0A937AB43_9BACT</name>
<evidence type="ECO:0000313" key="9">
    <source>
        <dbReference type="Proteomes" id="UP000642920"/>
    </source>
</evidence>
<evidence type="ECO:0000259" key="6">
    <source>
        <dbReference type="PROSITE" id="PS50112"/>
    </source>
</evidence>
<reference evidence="8" key="1">
    <citation type="submission" date="2021-01" db="EMBL/GenBank/DDBJ databases">
        <title>Marivirga sp. nov., isolated from intertidal surface sediments.</title>
        <authorList>
            <person name="Zhang M."/>
        </authorList>
    </citation>
    <scope>NUCLEOTIDE SEQUENCE</scope>
    <source>
        <strain evidence="8">SM1354</strain>
    </source>
</reference>
<evidence type="ECO:0000256" key="4">
    <source>
        <dbReference type="ARBA" id="ARBA00023136"/>
    </source>
</evidence>
<dbReference type="PROSITE" id="PS50839">
    <property type="entry name" value="CHASE"/>
    <property type="match status" value="1"/>
</dbReference>
<dbReference type="EMBL" id="JAERQG010000002">
    <property type="protein sequence ID" value="MBL0765600.1"/>
    <property type="molecule type" value="Genomic_DNA"/>
</dbReference>
<dbReference type="InterPro" id="IPR035965">
    <property type="entry name" value="PAS-like_dom_sf"/>
</dbReference>
<dbReference type="GO" id="GO:0016020">
    <property type="term" value="C:membrane"/>
    <property type="evidence" value="ECO:0007669"/>
    <property type="project" value="UniProtKB-SubCell"/>
</dbReference>
<evidence type="ECO:0000256" key="2">
    <source>
        <dbReference type="ARBA" id="ARBA00022692"/>
    </source>
</evidence>
<evidence type="ECO:0000256" key="3">
    <source>
        <dbReference type="ARBA" id="ARBA00022989"/>
    </source>
</evidence>
<gene>
    <name evidence="8" type="ORF">JKP34_10075</name>
</gene>
<feature type="transmembrane region" description="Helical" evidence="5">
    <location>
        <begin position="21"/>
        <end position="41"/>
    </location>
</feature>
<dbReference type="Pfam" id="PF13426">
    <property type="entry name" value="PAS_9"/>
    <property type="match status" value="1"/>
</dbReference>
<dbReference type="RefSeq" id="WP_201920550.1">
    <property type="nucleotide sequence ID" value="NZ_JAERQG010000002.1"/>
</dbReference>
<dbReference type="Pfam" id="PF03924">
    <property type="entry name" value="CHASE"/>
    <property type="match status" value="1"/>
</dbReference>
<keyword evidence="9" id="KW-1185">Reference proteome</keyword>
<dbReference type="GO" id="GO:0000155">
    <property type="term" value="F:phosphorelay sensor kinase activity"/>
    <property type="evidence" value="ECO:0007669"/>
    <property type="project" value="InterPro"/>
</dbReference>
<keyword evidence="4 5" id="KW-0472">Membrane</keyword>
<dbReference type="SMART" id="SM01079">
    <property type="entry name" value="CHASE"/>
    <property type="match status" value="1"/>
</dbReference>
<dbReference type="InterPro" id="IPR006189">
    <property type="entry name" value="CHASE_dom"/>
</dbReference>
<dbReference type="InterPro" id="IPR000014">
    <property type="entry name" value="PAS"/>
</dbReference>
<dbReference type="SUPFAM" id="SSF47384">
    <property type="entry name" value="Homodimeric domain of signal transducing histidine kinase"/>
    <property type="match status" value="1"/>
</dbReference>
<evidence type="ECO:0000313" key="8">
    <source>
        <dbReference type="EMBL" id="MBL0765600.1"/>
    </source>
</evidence>
<proteinExistence type="predicted"/>
<keyword evidence="2 5" id="KW-0812">Transmembrane</keyword>
<dbReference type="NCBIfam" id="TIGR00229">
    <property type="entry name" value="sensory_box"/>
    <property type="match status" value="1"/>
</dbReference>
<dbReference type="SUPFAM" id="SSF55785">
    <property type="entry name" value="PYP-like sensor domain (PAS domain)"/>
    <property type="match status" value="2"/>
</dbReference>
<feature type="transmembrane region" description="Helical" evidence="5">
    <location>
        <begin position="258"/>
        <end position="281"/>
    </location>
</feature>
<protein>
    <submittedName>
        <fullName evidence="8">PAS domain S-box protein</fullName>
    </submittedName>
</protein>
<dbReference type="InterPro" id="IPR042240">
    <property type="entry name" value="CHASE_sf"/>
</dbReference>
<dbReference type="AlphaFoldDB" id="A0A937AB43"/>
<dbReference type="PANTHER" id="PTHR44757:SF2">
    <property type="entry name" value="BIOFILM ARCHITECTURE MAINTENANCE PROTEIN MBAA"/>
    <property type="match status" value="1"/>
</dbReference>
<feature type="domain" description="PAS" evidence="6">
    <location>
        <begin position="424"/>
        <end position="470"/>
    </location>
</feature>
<organism evidence="8 9">
    <name type="scientific">Marivirga atlantica</name>
    <dbReference type="NCBI Taxonomy" id="1548457"/>
    <lineage>
        <taxon>Bacteria</taxon>
        <taxon>Pseudomonadati</taxon>
        <taxon>Bacteroidota</taxon>
        <taxon>Cytophagia</taxon>
        <taxon>Cytophagales</taxon>
        <taxon>Marivirgaceae</taxon>
        <taxon>Marivirga</taxon>
    </lineage>
</organism>
<sequence>MQIGKNKIDDQSLLWGRFFKKAFLFGTGSFFLVAILCYFAISISFKVYKQQEHENMDAQLDIVKSRISRVMRITNLEAFNVALQISDAGTIMKIDSVGEAIIQRNPFISGIEIVPDGIITEVYPYERHKEALNLNILQLPSARASAMKAVETKKIFYAGPLELKQGGEALIARLPIFRRGKFWGFSAIIIDFDAFIEEAGMRKTNDDNVHVKFSRMDPSTGNEEVFLDFDGNYSQKKTYEFEDSNWVVSVYSAINDSVYFVLVFFILTSFMISIGAGYFIYERFKKPIILENQLDEKSKELLRQNDYFSSLINAIPDFVFIVDKDCVLLNFHSSSLEGLVDKTLNFIGKSVDDYLGKETSQKLRRKVRYTLINNEDTSHNYHLILDGKKEYFEARIVRINENEALVLVRNISKIVQANTRLYESENKYRHLVQQAPDCIFHTDTDGLILSVNKAGLAMTGYSRKDLENKNIDVCIKLDNAEENLSSYLKKTSLTSHSAIIYTANGEEIAAEVSASVAPDGTILGIARDITERKKYIDSIEQQNDKLKEIAWIQSHEVRAPLSKILSLIDYFKHSYSHATLTTEEILAHVESASHELDKKIREIVKKAEEAEK</sequence>
<dbReference type="PROSITE" id="PS50112">
    <property type="entry name" value="PAS"/>
    <property type="match status" value="1"/>
</dbReference>
<dbReference type="Gene3D" id="1.10.287.130">
    <property type="match status" value="1"/>
</dbReference>
<comment type="caution">
    <text evidence="8">The sequence shown here is derived from an EMBL/GenBank/DDBJ whole genome shotgun (WGS) entry which is preliminary data.</text>
</comment>
<dbReference type="Gene3D" id="3.30.450.20">
    <property type="entry name" value="PAS domain"/>
    <property type="match status" value="2"/>
</dbReference>
<evidence type="ECO:0000256" key="5">
    <source>
        <dbReference type="SAM" id="Phobius"/>
    </source>
</evidence>
<evidence type="ECO:0000256" key="1">
    <source>
        <dbReference type="ARBA" id="ARBA00004370"/>
    </source>
</evidence>
<dbReference type="Proteomes" id="UP000642920">
    <property type="component" value="Unassembled WGS sequence"/>
</dbReference>
<dbReference type="InterPro" id="IPR036097">
    <property type="entry name" value="HisK_dim/P_sf"/>
</dbReference>
<dbReference type="PANTHER" id="PTHR44757">
    <property type="entry name" value="DIGUANYLATE CYCLASE DGCP"/>
    <property type="match status" value="1"/>
</dbReference>
<dbReference type="SMART" id="SM00091">
    <property type="entry name" value="PAS"/>
    <property type="match status" value="2"/>
</dbReference>
<evidence type="ECO:0000259" key="7">
    <source>
        <dbReference type="PROSITE" id="PS50839"/>
    </source>
</evidence>
<dbReference type="Gene3D" id="3.30.450.350">
    <property type="entry name" value="CHASE domain"/>
    <property type="match status" value="1"/>
</dbReference>
<dbReference type="CDD" id="cd00130">
    <property type="entry name" value="PAS"/>
    <property type="match status" value="1"/>
</dbReference>
<keyword evidence="3 5" id="KW-1133">Transmembrane helix</keyword>
<accession>A0A937AB43</accession>
<comment type="subcellular location">
    <subcellularLocation>
        <location evidence="1">Membrane</location>
    </subcellularLocation>
</comment>
<feature type="domain" description="CHASE" evidence="7">
    <location>
        <begin position="115"/>
        <end position="198"/>
    </location>
</feature>
<dbReference type="InterPro" id="IPR052155">
    <property type="entry name" value="Biofilm_reg_signaling"/>
</dbReference>